<feature type="domain" description="EGF-like" evidence="4">
    <location>
        <begin position="33"/>
        <end position="72"/>
    </location>
</feature>
<dbReference type="PROSITE" id="PS50026">
    <property type="entry name" value="EGF_3"/>
    <property type="match status" value="1"/>
</dbReference>
<keyword evidence="6" id="KW-1185">Reference proteome</keyword>
<reference evidence="5" key="1">
    <citation type="submission" date="2020-09" db="EMBL/GenBank/DDBJ databases">
        <authorList>
            <person name="Kikuchi T."/>
        </authorList>
    </citation>
    <scope>NUCLEOTIDE SEQUENCE</scope>
    <source>
        <strain evidence="5">SH1</strain>
    </source>
</reference>
<organism evidence="5 6">
    <name type="scientific">Bursaphelenchus okinawaensis</name>
    <dbReference type="NCBI Taxonomy" id="465554"/>
    <lineage>
        <taxon>Eukaryota</taxon>
        <taxon>Metazoa</taxon>
        <taxon>Ecdysozoa</taxon>
        <taxon>Nematoda</taxon>
        <taxon>Chromadorea</taxon>
        <taxon>Rhabditida</taxon>
        <taxon>Tylenchina</taxon>
        <taxon>Tylenchomorpha</taxon>
        <taxon>Aphelenchoidea</taxon>
        <taxon>Aphelenchoididae</taxon>
        <taxon>Bursaphelenchus</taxon>
    </lineage>
</organism>
<dbReference type="AlphaFoldDB" id="A0A811KE64"/>
<feature type="signal peptide" evidence="3">
    <location>
        <begin position="1"/>
        <end position="27"/>
    </location>
</feature>
<evidence type="ECO:0000313" key="6">
    <source>
        <dbReference type="Proteomes" id="UP000614601"/>
    </source>
</evidence>
<feature type="region of interest" description="Disordered" evidence="2">
    <location>
        <begin position="78"/>
        <end position="126"/>
    </location>
</feature>
<comment type="caution">
    <text evidence="5">The sequence shown here is derived from an EMBL/GenBank/DDBJ whole genome shotgun (WGS) entry which is preliminary data.</text>
</comment>
<dbReference type="Proteomes" id="UP000614601">
    <property type="component" value="Unassembled WGS sequence"/>
</dbReference>
<dbReference type="InterPro" id="IPR000742">
    <property type="entry name" value="EGF"/>
</dbReference>
<evidence type="ECO:0000256" key="2">
    <source>
        <dbReference type="SAM" id="MobiDB-lite"/>
    </source>
</evidence>
<keyword evidence="1" id="KW-0245">EGF-like domain</keyword>
<dbReference type="EMBL" id="CAJFDH010000003">
    <property type="protein sequence ID" value="CAD5214033.1"/>
    <property type="molecule type" value="Genomic_DNA"/>
</dbReference>
<feature type="compositionally biased region" description="Basic and acidic residues" evidence="2">
    <location>
        <begin position="88"/>
        <end position="116"/>
    </location>
</feature>
<sequence>MSSISTVRKKLQASILILFLTSSTVSSLVFLKNQAECAVTCQNGGVCAYERENPHIHKCMCFIDMYYGDLCQFKYTDTSSTSTTPMPRIEKEEHEEYDKEYREEEKDHKVDSKEEYYGENEEHDPEDLIQDEEEARKHIHGQGQHPHSDELYHEAQVGGKASRAVAEHPNSRVYNEHDKDATFNKLNSYEQNNDDDYVYPEEEEDWMLVKKSSNGLIFPSILLLLSYILLV</sequence>
<proteinExistence type="predicted"/>
<name>A0A811KE64_9BILA</name>
<comment type="caution">
    <text evidence="1">Lacks conserved residue(s) required for the propagation of feature annotation.</text>
</comment>
<protein>
    <recommendedName>
        <fullName evidence="4">EGF-like domain-containing protein</fullName>
    </recommendedName>
</protein>
<keyword evidence="1" id="KW-1015">Disulfide bond</keyword>
<dbReference type="OrthoDB" id="5870055at2759"/>
<accession>A0A811KE64</accession>
<evidence type="ECO:0000256" key="1">
    <source>
        <dbReference type="PROSITE-ProRule" id="PRU00076"/>
    </source>
</evidence>
<feature type="disulfide bond" evidence="1">
    <location>
        <begin position="37"/>
        <end position="47"/>
    </location>
</feature>
<evidence type="ECO:0000259" key="4">
    <source>
        <dbReference type="PROSITE" id="PS50026"/>
    </source>
</evidence>
<evidence type="ECO:0000256" key="3">
    <source>
        <dbReference type="SAM" id="SignalP"/>
    </source>
</evidence>
<gene>
    <name evidence="5" type="ORF">BOKJ2_LOCUS5390</name>
</gene>
<feature type="compositionally biased region" description="Acidic residues" evidence="2">
    <location>
        <begin position="117"/>
        <end position="126"/>
    </location>
</feature>
<evidence type="ECO:0000313" key="5">
    <source>
        <dbReference type="EMBL" id="CAD5214033.1"/>
    </source>
</evidence>
<keyword evidence="3" id="KW-0732">Signal</keyword>
<dbReference type="Proteomes" id="UP000783686">
    <property type="component" value="Unassembled WGS sequence"/>
</dbReference>
<feature type="chain" id="PRO_5035681615" description="EGF-like domain-containing protein" evidence="3">
    <location>
        <begin position="28"/>
        <end position="231"/>
    </location>
</feature>
<dbReference type="EMBL" id="CAJFCW020000003">
    <property type="protein sequence ID" value="CAG9101949.1"/>
    <property type="molecule type" value="Genomic_DNA"/>
</dbReference>